<feature type="transmembrane region" description="Helical" evidence="4">
    <location>
        <begin position="277"/>
        <end position="300"/>
    </location>
</feature>
<dbReference type="PROSITE" id="PS00636">
    <property type="entry name" value="DNAJ_1"/>
    <property type="match status" value="1"/>
</dbReference>
<dbReference type="InterPro" id="IPR051727">
    <property type="entry name" value="DnaJ_C3_Co-chaperones"/>
</dbReference>
<feature type="transmembrane region" description="Helical" evidence="4">
    <location>
        <begin position="312"/>
        <end position="330"/>
    </location>
</feature>
<dbReference type="Gene3D" id="1.10.287.110">
    <property type="entry name" value="DnaJ domain"/>
    <property type="match status" value="1"/>
</dbReference>
<keyword evidence="7" id="KW-1185">Reference proteome</keyword>
<evidence type="ECO:0000256" key="3">
    <source>
        <dbReference type="ARBA" id="ARBA00022824"/>
    </source>
</evidence>
<name>A0A5S9F575_UABAM</name>
<keyword evidence="4" id="KW-1133">Transmembrane helix</keyword>
<dbReference type="InterPro" id="IPR018253">
    <property type="entry name" value="DnaJ_domain_CS"/>
</dbReference>
<dbReference type="KEGG" id="uam:UABAM_04698"/>
<evidence type="ECO:0000313" key="6">
    <source>
        <dbReference type="EMBL" id="BBM86312.1"/>
    </source>
</evidence>
<evidence type="ECO:0000256" key="2">
    <source>
        <dbReference type="ARBA" id="ARBA00022729"/>
    </source>
</evidence>
<dbReference type="PANTHER" id="PTHR44140">
    <property type="entry name" value="LD25575P"/>
    <property type="match status" value="1"/>
</dbReference>
<keyword evidence="3" id="KW-0256">Endoplasmic reticulum</keyword>
<dbReference type="OrthoDB" id="5421571at2"/>
<keyword evidence="4" id="KW-0472">Membrane</keyword>
<evidence type="ECO:0000259" key="5">
    <source>
        <dbReference type="PROSITE" id="PS50076"/>
    </source>
</evidence>
<dbReference type="InterPro" id="IPR036869">
    <property type="entry name" value="J_dom_sf"/>
</dbReference>
<sequence>MDKLQKSSANYYDILGISVAADIEQIRKRYRILALENHPDKFRMSTEKQKASERFKAIRMAYDVLSNIEKRNQYDICLRTGKEFTNVHNSNDPLEPSLGEILSDIDRYQFPQQARNMSEGLKEFVDKSIIRSESFQEKIIDVLSIKYSEVETSPVASITGEVAEEKFILTNLRFIVARQGRTSFTQGKTMYSQSSYGGYGKLLLDIEKIVLLWDVRRNSKTFDIAFYGTDLPLSGIYFTIAGSFFSFLWIAELYDIEFELQTRFMQNPDVGRKISQGLALLGSSMILLPFVLLPFILPMILKARLYKYVSSFWWEVASLFMIPLVIHMFYSRKYKQQADISEFIHKWLPTPPK</sequence>
<reference evidence="6 7" key="1">
    <citation type="submission" date="2019-08" db="EMBL/GenBank/DDBJ databases">
        <title>Complete genome sequence of Candidatus Uab amorphum.</title>
        <authorList>
            <person name="Shiratori T."/>
            <person name="Suzuki S."/>
            <person name="Kakizawa Y."/>
            <person name="Ishida K."/>
        </authorList>
    </citation>
    <scope>NUCLEOTIDE SEQUENCE [LARGE SCALE GENOMIC DNA]</scope>
    <source>
        <strain evidence="6 7">SRT547</strain>
    </source>
</reference>
<dbReference type="GO" id="GO:0051787">
    <property type="term" value="F:misfolded protein binding"/>
    <property type="evidence" value="ECO:0007669"/>
    <property type="project" value="TreeGrafter"/>
</dbReference>
<protein>
    <submittedName>
        <fullName evidence="6">Chaperone protein DnaJ</fullName>
    </submittedName>
</protein>
<dbReference type="Pfam" id="PF00226">
    <property type="entry name" value="DnaJ"/>
    <property type="match status" value="1"/>
</dbReference>
<dbReference type="AlphaFoldDB" id="A0A5S9F575"/>
<keyword evidence="2" id="KW-0732">Signal</keyword>
<evidence type="ECO:0000256" key="1">
    <source>
        <dbReference type="ARBA" id="ARBA00004240"/>
    </source>
</evidence>
<dbReference type="PRINTS" id="PR00625">
    <property type="entry name" value="JDOMAIN"/>
</dbReference>
<dbReference type="Proteomes" id="UP000326354">
    <property type="component" value="Chromosome"/>
</dbReference>
<proteinExistence type="predicted"/>
<dbReference type="SMART" id="SM00271">
    <property type="entry name" value="DnaJ"/>
    <property type="match status" value="1"/>
</dbReference>
<dbReference type="SUPFAM" id="SSF46565">
    <property type="entry name" value="Chaperone J-domain"/>
    <property type="match status" value="1"/>
</dbReference>
<evidence type="ECO:0000313" key="7">
    <source>
        <dbReference type="Proteomes" id="UP000326354"/>
    </source>
</evidence>
<evidence type="ECO:0000256" key="4">
    <source>
        <dbReference type="SAM" id="Phobius"/>
    </source>
</evidence>
<dbReference type="EMBL" id="AP019860">
    <property type="protein sequence ID" value="BBM86312.1"/>
    <property type="molecule type" value="Genomic_DNA"/>
</dbReference>
<dbReference type="GO" id="GO:0034975">
    <property type="term" value="P:protein folding in endoplasmic reticulum"/>
    <property type="evidence" value="ECO:0007669"/>
    <property type="project" value="TreeGrafter"/>
</dbReference>
<feature type="transmembrane region" description="Helical" evidence="4">
    <location>
        <begin position="236"/>
        <end position="256"/>
    </location>
</feature>
<dbReference type="PANTHER" id="PTHR44140:SF2">
    <property type="entry name" value="LD25575P"/>
    <property type="match status" value="1"/>
</dbReference>
<dbReference type="PROSITE" id="PS50076">
    <property type="entry name" value="DNAJ_2"/>
    <property type="match status" value="1"/>
</dbReference>
<dbReference type="GO" id="GO:0051087">
    <property type="term" value="F:protein-folding chaperone binding"/>
    <property type="evidence" value="ECO:0007669"/>
    <property type="project" value="TreeGrafter"/>
</dbReference>
<comment type="subcellular location">
    <subcellularLocation>
        <location evidence="1">Endoplasmic reticulum</location>
    </subcellularLocation>
</comment>
<dbReference type="CDD" id="cd06257">
    <property type="entry name" value="DnaJ"/>
    <property type="match status" value="1"/>
</dbReference>
<keyword evidence="4" id="KW-0812">Transmembrane</keyword>
<accession>A0A5S9F575</accession>
<gene>
    <name evidence="6" type="ORF">UABAM_04698</name>
</gene>
<organism evidence="6 7">
    <name type="scientific">Uabimicrobium amorphum</name>
    <dbReference type="NCBI Taxonomy" id="2596890"/>
    <lineage>
        <taxon>Bacteria</taxon>
        <taxon>Pseudomonadati</taxon>
        <taxon>Planctomycetota</taxon>
        <taxon>Candidatus Uabimicrobiia</taxon>
        <taxon>Candidatus Uabimicrobiales</taxon>
        <taxon>Candidatus Uabimicrobiaceae</taxon>
        <taxon>Candidatus Uabimicrobium</taxon>
    </lineage>
</organism>
<dbReference type="InterPro" id="IPR001623">
    <property type="entry name" value="DnaJ_domain"/>
</dbReference>
<feature type="domain" description="J" evidence="5">
    <location>
        <begin position="10"/>
        <end position="78"/>
    </location>
</feature>
<dbReference type="RefSeq" id="WP_151970376.1">
    <property type="nucleotide sequence ID" value="NZ_AP019860.1"/>
</dbReference>